<accession>A0A819Q785</accession>
<gene>
    <name evidence="4" type="ORF">OXD698_LOCUS31054</name>
</gene>
<keyword evidence="1" id="KW-0472">Membrane</keyword>
<protein>
    <recommendedName>
        <fullName evidence="3">Nucleotidyl transferase domain-containing protein</fullName>
    </recommendedName>
</protein>
<keyword evidence="2" id="KW-0732">Signal</keyword>
<feature type="transmembrane region" description="Helical" evidence="1">
    <location>
        <begin position="67"/>
        <end position="88"/>
    </location>
</feature>
<dbReference type="InterPro" id="IPR036412">
    <property type="entry name" value="HAD-like_sf"/>
</dbReference>
<proteinExistence type="predicted"/>
<dbReference type="SUPFAM" id="SSF53448">
    <property type="entry name" value="Nucleotide-diphospho-sugar transferases"/>
    <property type="match status" value="1"/>
</dbReference>
<dbReference type="SUPFAM" id="SSF56112">
    <property type="entry name" value="Protein kinase-like (PK-like)"/>
    <property type="match status" value="1"/>
</dbReference>
<dbReference type="SUPFAM" id="SSF56784">
    <property type="entry name" value="HAD-like"/>
    <property type="match status" value="1"/>
</dbReference>
<evidence type="ECO:0000259" key="3">
    <source>
        <dbReference type="Pfam" id="PF00483"/>
    </source>
</evidence>
<dbReference type="Gene3D" id="3.40.50.1000">
    <property type="entry name" value="HAD superfamily/HAD-like"/>
    <property type="match status" value="1"/>
</dbReference>
<dbReference type="AlphaFoldDB" id="A0A819Q785"/>
<comment type="caution">
    <text evidence="4">The sequence shown here is derived from an EMBL/GenBank/DDBJ whole genome shotgun (WGS) entry which is preliminary data.</text>
</comment>
<dbReference type="Proteomes" id="UP000663844">
    <property type="component" value="Unassembled WGS sequence"/>
</dbReference>
<dbReference type="InterPro" id="IPR005049">
    <property type="entry name" value="STL-like"/>
</dbReference>
<name>A0A819Q785_9BILA</name>
<dbReference type="InterPro" id="IPR023214">
    <property type="entry name" value="HAD_sf"/>
</dbReference>
<dbReference type="PANTHER" id="PTHR31362:SF0">
    <property type="entry name" value="EXOSTOSIN DOMAIN-CONTAINING PROTEIN-RELATED"/>
    <property type="match status" value="1"/>
</dbReference>
<dbReference type="PANTHER" id="PTHR31362">
    <property type="entry name" value="GLYCOSYLTRANSFERASE STELLO1-RELATED"/>
    <property type="match status" value="1"/>
</dbReference>
<feature type="chain" id="PRO_5032594524" description="Nucleotidyl transferase domain-containing protein" evidence="2">
    <location>
        <begin position="23"/>
        <end position="1068"/>
    </location>
</feature>
<dbReference type="EMBL" id="CAJOAZ010003764">
    <property type="protein sequence ID" value="CAF4026915.1"/>
    <property type="molecule type" value="Genomic_DNA"/>
</dbReference>
<dbReference type="Pfam" id="PF00483">
    <property type="entry name" value="NTP_transferase"/>
    <property type="match status" value="1"/>
</dbReference>
<sequence length="1068" mass="123491">MAIGAAIIFLASYIYFSATTKAVVVCTDDSTLYNPQTTEPILSEHTKQNVTSTKEINQCSSFRLPRVQFLIISLILILLVVVIPFSSLQQAPFLRSYALNHLNQSISVRKPVNITITRINSSNQNSITAIVNVNQTRKFLSYWEKSNVALVIHFNYNLYQRIDFLTIYRELFPIVIFTGPDPHSKVLHCPDGGKGSYAYICLTRVIALYPNYTGYLMAHFDVLPIFYNLEKKDLNRIWIPMINLTDPSKANDWQWTAPHGKQAFDGFFSTLRNSSRNNSLYSKYLDNYMRNAGKNLPLSFSDIFYLPKRFVSDWFILTDLMLQNHLFLEIGFAATSLLMTSTTISKEIIQLNGETWSGKDLIISVRDFDFIRIIEVQQKFKMNIIIPMGGIGHRFSQQNYRFPKPLIKIVGRPILFWLLDNLDTKDDDITYIGLMKNLEKQFGLTQILKTEYPKRIFQFILIDFETRGAAETLFIILQSMSKDHLERKTISLDCDTIYLKPIIDDFRQLSNNMNASFFFEDNGGKPIYSYLKFNENLFITDVCEKIMISTYANTGAYAFRSASILKQYCIQLLDDAVGYSGEYYTTNIIKLMLNKQEIFVGIKVSFDDFVCVGTPDQLNQFLNKLKTQQNSINIRKMRFCFDLDNTLVSYPIKHGDYNSVEPKTQNIQLIRELHSAGHYIIIQTARRMKTHQGNVGRVIADIGRITIEILTKFDIPYDELIFGKPYADVYIDDSAIHALIDTTKEIGWLLDDTIENGQIKKAIKGFISPRHFQTIEQLDNLIIKSSSTDYLKGEIYFYENIPSSISDLFPKLNRIETNEDAEISSIIMERIYGVTFSHLFTNLCLTDGRLIKLLLSLKRIHRSLSKDSTELKENIYANYSKKMFSRFNQFSEIYQKLDKYFQSSIISSEELMNNILKYLDEYEKCQRGQHSPIIHGDPVFTNILLPSDGRIIFLDMRGALGTQLTLQGDINYDLAKIYQSLIGYDFVLLNKFHLVSSSTVQTYLSQLIQTFQHFISTEYSNLINFDDIQMITAHLYFSLIPLHEDFEHQIQFYKLAAKLYDGMIFNEY</sequence>
<keyword evidence="1" id="KW-1133">Transmembrane helix</keyword>
<evidence type="ECO:0000313" key="4">
    <source>
        <dbReference type="EMBL" id="CAF4026915.1"/>
    </source>
</evidence>
<dbReference type="InterPro" id="IPR005835">
    <property type="entry name" value="NTP_transferase_dom"/>
</dbReference>
<keyword evidence="1" id="KW-0812">Transmembrane</keyword>
<reference evidence="4" key="1">
    <citation type="submission" date="2021-02" db="EMBL/GenBank/DDBJ databases">
        <authorList>
            <person name="Nowell W R."/>
        </authorList>
    </citation>
    <scope>NUCLEOTIDE SEQUENCE</scope>
</reference>
<evidence type="ECO:0000256" key="2">
    <source>
        <dbReference type="SAM" id="SignalP"/>
    </source>
</evidence>
<evidence type="ECO:0000256" key="1">
    <source>
        <dbReference type="SAM" id="Phobius"/>
    </source>
</evidence>
<feature type="signal peptide" evidence="2">
    <location>
        <begin position="1"/>
        <end position="22"/>
    </location>
</feature>
<dbReference type="Gene3D" id="3.90.550.10">
    <property type="entry name" value="Spore Coat Polysaccharide Biosynthesis Protein SpsA, Chain A"/>
    <property type="match status" value="1"/>
</dbReference>
<organism evidence="4 5">
    <name type="scientific">Adineta steineri</name>
    <dbReference type="NCBI Taxonomy" id="433720"/>
    <lineage>
        <taxon>Eukaryota</taxon>
        <taxon>Metazoa</taxon>
        <taxon>Spiralia</taxon>
        <taxon>Gnathifera</taxon>
        <taxon>Rotifera</taxon>
        <taxon>Eurotatoria</taxon>
        <taxon>Bdelloidea</taxon>
        <taxon>Adinetida</taxon>
        <taxon>Adinetidae</taxon>
        <taxon>Adineta</taxon>
    </lineage>
</organism>
<evidence type="ECO:0000313" key="5">
    <source>
        <dbReference type="Proteomes" id="UP000663844"/>
    </source>
</evidence>
<feature type="domain" description="Nucleotidyl transferase" evidence="3">
    <location>
        <begin position="385"/>
        <end position="599"/>
    </location>
</feature>
<dbReference type="InterPro" id="IPR011009">
    <property type="entry name" value="Kinase-like_dom_sf"/>
</dbReference>
<dbReference type="InterPro" id="IPR029044">
    <property type="entry name" value="Nucleotide-diphossugar_trans"/>
</dbReference>